<dbReference type="AlphaFoldDB" id="A0A9N9JAA1"/>
<name>A0A9N9JAA1_9GLOM</name>
<feature type="non-terminal residue" evidence="2">
    <location>
        <position position="1"/>
    </location>
</feature>
<feature type="region of interest" description="Disordered" evidence="1">
    <location>
        <begin position="1"/>
        <end position="41"/>
    </location>
</feature>
<feature type="compositionally biased region" description="Basic and acidic residues" evidence="1">
    <location>
        <begin position="1"/>
        <end position="15"/>
    </location>
</feature>
<accession>A0A9N9JAA1</accession>
<proteinExistence type="predicted"/>
<dbReference type="EMBL" id="CAJVPQ010025327">
    <property type="protein sequence ID" value="CAG8766524.1"/>
    <property type="molecule type" value="Genomic_DNA"/>
</dbReference>
<reference evidence="2" key="1">
    <citation type="submission" date="2021-06" db="EMBL/GenBank/DDBJ databases">
        <authorList>
            <person name="Kallberg Y."/>
            <person name="Tangrot J."/>
            <person name="Rosling A."/>
        </authorList>
    </citation>
    <scope>NUCLEOTIDE SEQUENCE</scope>
    <source>
        <strain evidence="2">UK204</strain>
    </source>
</reference>
<gene>
    <name evidence="2" type="ORF">FCALED_LOCUS17258</name>
</gene>
<keyword evidence="3" id="KW-1185">Reference proteome</keyword>
<comment type="caution">
    <text evidence="2">The sequence shown here is derived from an EMBL/GenBank/DDBJ whole genome shotgun (WGS) entry which is preliminary data.</text>
</comment>
<feature type="non-terminal residue" evidence="2">
    <location>
        <position position="124"/>
    </location>
</feature>
<evidence type="ECO:0000313" key="2">
    <source>
        <dbReference type="EMBL" id="CAG8766524.1"/>
    </source>
</evidence>
<organism evidence="2 3">
    <name type="scientific">Funneliformis caledonium</name>
    <dbReference type="NCBI Taxonomy" id="1117310"/>
    <lineage>
        <taxon>Eukaryota</taxon>
        <taxon>Fungi</taxon>
        <taxon>Fungi incertae sedis</taxon>
        <taxon>Mucoromycota</taxon>
        <taxon>Glomeromycotina</taxon>
        <taxon>Glomeromycetes</taxon>
        <taxon>Glomerales</taxon>
        <taxon>Glomeraceae</taxon>
        <taxon>Funneliformis</taxon>
    </lineage>
</organism>
<protein>
    <submittedName>
        <fullName evidence="2">7322_t:CDS:1</fullName>
    </submittedName>
</protein>
<sequence>PPYLLDEKQKQKDTDSDSNYTSSTSCKSDDTCDSNRSSDKDQIAQLRQESYIWVAANEFHLSDDPTKDVEEKHLKRYLSLTTNQKNLLTSITIQDYQEKEYEQQFQYIANEDIADRDIADKNIV</sequence>
<evidence type="ECO:0000313" key="3">
    <source>
        <dbReference type="Proteomes" id="UP000789570"/>
    </source>
</evidence>
<dbReference type="Proteomes" id="UP000789570">
    <property type="component" value="Unassembled WGS sequence"/>
</dbReference>
<evidence type="ECO:0000256" key="1">
    <source>
        <dbReference type="SAM" id="MobiDB-lite"/>
    </source>
</evidence>
<feature type="compositionally biased region" description="Low complexity" evidence="1">
    <location>
        <begin position="17"/>
        <end position="26"/>
    </location>
</feature>